<accession>A0AAW0LUW8</accession>
<keyword evidence="1" id="KW-1133">Transmembrane helix</keyword>
<dbReference type="Gene3D" id="2.60.40.420">
    <property type="entry name" value="Cupredoxins - blue copper proteins"/>
    <property type="match status" value="1"/>
</dbReference>
<name>A0AAW0LUW8_QUESU</name>
<feature type="transmembrane region" description="Helical" evidence="1">
    <location>
        <begin position="6"/>
        <end position="29"/>
    </location>
</feature>
<protein>
    <recommendedName>
        <fullName evidence="2">Phytocyanin domain-containing protein</fullName>
    </recommendedName>
</protein>
<evidence type="ECO:0000256" key="1">
    <source>
        <dbReference type="SAM" id="Phobius"/>
    </source>
</evidence>
<dbReference type="GO" id="GO:0009055">
    <property type="term" value="F:electron transfer activity"/>
    <property type="evidence" value="ECO:0007669"/>
    <property type="project" value="InterPro"/>
</dbReference>
<dbReference type="PANTHER" id="PTHR34052">
    <property type="entry name" value="GLYCINE-RICH PROTEIN-LIKE"/>
    <property type="match status" value="1"/>
</dbReference>
<keyword evidence="1" id="KW-0812">Transmembrane</keyword>
<dbReference type="InterPro" id="IPR003245">
    <property type="entry name" value="Phytocyanin_dom"/>
</dbReference>
<evidence type="ECO:0000313" key="3">
    <source>
        <dbReference type="EMBL" id="KAK7854986.1"/>
    </source>
</evidence>
<proteinExistence type="predicted"/>
<dbReference type="InterPro" id="IPR008972">
    <property type="entry name" value="Cupredoxin"/>
</dbReference>
<dbReference type="PANTHER" id="PTHR34052:SF1">
    <property type="entry name" value="OS06G0216700 PROTEIN"/>
    <property type="match status" value="1"/>
</dbReference>
<evidence type="ECO:0000313" key="4">
    <source>
        <dbReference type="Proteomes" id="UP000237347"/>
    </source>
</evidence>
<feature type="domain" description="Phytocyanin" evidence="2">
    <location>
        <begin position="62"/>
        <end position="194"/>
    </location>
</feature>
<comment type="caution">
    <text evidence="3">The sequence shown here is derived from an EMBL/GenBank/DDBJ whole genome shotgun (WGS) entry which is preliminary data.</text>
</comment>
<dbReference type="PROSITE" id="PS51485">
    <property type="entry name" value="PHYTOCYANIN"/>
    <property type="match status" value="1"/>
</dbReference>
<dbReference type="AlphaFoldDB" id="A0AAW0LUW8"/>
<dbReference type="SUPFAM" id="SSF49503">
    <property type="entry name" value="Cupredoxins"/>
    <property type="match status" value="1"/>
</dbReference>
<feature type="non-terminal residue" evidence="3">
    <location>
        <position position="1"/>
    </location>
</feature>
<dbReference type="EMBL" id="PKMF04000050">
    <property type="protein sequence ID" value="KAK7854986.1"/>
    <property type="molecule type" value="Genomic_DNA"/>
</dbReference>
<gene>
    <name evidence="3" type="ORF">CFP56_030148</name>
</gene>
<organism evidence="3 4">
    <name type="scientific">Quercus suber</name>
    <name type="common">Cork oak</name>
    <dbReference type="NCBI Taxonomy" id="58331"/>
    <lineage>
        <taxon>Eukaryota</taxon>
        <taxon>Viridiplantae</taxon>
        <taxon>Streptophyta</taxon>
        <taxon>Embryophyta</taxon>
        <taxon>Tracheophyta</taxon>
        <taxon>Spermatophyta</taxon>
        <taxon>Magnoliopsida</taxon>
        <taxon>eudicotyledons</taxon>
        <taxon>Gunneridae</taxon>
        <taxon>Pentapetalae</taxon>
        <taxon>rosids</taxon>
        <taxon>fabids</taxon>
        <taxon>Fagales</taxon>
        <taxon>Fagaceae</taxon>
        <taxon>Quercus</taxon>
    </lineage>
</organism>
<sequence>LNTNELIILSCSTFSLSLILMLTASMLAVSMANKDWHFGFNYTNWPFKGGRPQSQNDIPGPRNIVVGGLENWQLNFNYTNWALKNGPFYLNDTLGELPFLACYYCLSKCHLVFKYDPPINDSTIPHSVYLLPNLWSFLTCDLRKATMVANTTQGGGEGFEFVLKKWQPYYFACGERDGNHCKAGQMKFFVMPLFRQWH</sequence>
<dbReference type="Proteomes" id="UP000237347">
    <property type="component" value="Unassembled WGS sequence"/>
</dbReference>
<keyword evidence="4" id="KW-1185">Reference proteome</keyword>
<evidence type="ECO:0000259" key="2">
    <source>
        <dbReference type="PROSITE" id="PS51485"/>
    </source>
</evidence>
<keyword evidence="1" id="KW-0472">Membrane</keyword>
<reference evidence="3 4" key="1">
    <citation type="journal article" date="2018" name="Sci. Data">
        <title>The draft genome sequence of cork oak.</title>
        <authorList>
            <person name="Ramos A.M."/>
            <person name="Usie A."/>
            <person name="Barbosa P."/>
            <person name="Barros P.M."/>
            <person name="Capote T."/>
            <person name="Chaves I."/>
            <person name="Simoes F."/>
            <person name="Abreu I."/>
            <person name="Carrasquinho I."/>
            <person name="Faro C."/>
            <person name="Guimaraes J.B."/>
            <person name="Mendonca D."/>
            <person name="Nobrega F."/>
            <person name="Rodrigues L."/>
            <person name="Saibo N.J.M."/>
            <person name="Varela M.C."/>
            <person name="Egas C."/>
            <person name="Matos J."/>
            <person name="Miguel C.M."/>
            <person name="Oliveira M.M."/>
            <person name="Ricardo C.P."/>
            <person name="Goncalves S."/>
        </authorList>
    </citation>
    <scope>NUCLEOTIDE SEQUENCE [LARGE SCALE GENOMIC DNA]</scope>
    <source>
        <strain evidence="4">cv. HL8</strain>
    </source>
</reference>